<proteinExistence type="predicted"/>
<reference evidence="2 3" key="1">
    <citation type="submission" date="2017-12" db="EMBL/GenBank/DDBJ databases">
        <authorList>
            <person name="Levesque S."/>
        </authorList>
    </citation>
    <scope>NUCLEOTIDE SEQUENCE [LARGE SCALE GENOMIC DNA]</scope>
    <source>
        <strain evidence="2 3">SMQ-1420</strain>
    </source>
</reference>
<name>A0A3T0DSX2_BREAU</name>
<protein>
    <submittedName>
        <fullName evidence="2">Uncharacterized protein</fullName>
    </submittedName>
</protein>
<keyword evidence="1" id="KW-0472">Membrane</keyword>
<sequence length="73" mass="7334">MVGIAISGFIALVDGTTLQISPAQDALVGVGVIATVLGVVGFVGAAEFFKSSGTRVSEAVVRLPLFRCSPLVG</sequence>
<gene>
    <name evidence="2" type="ORF">CXR27_15485</name>
</gene>
<feature type="transmembrane region" description="Helical" evidence="1">
    <location>
        <begin position="28"/>
        <end position="49"/>
    </location>
</feature>
<dbReference type="Proteomes" id="UP000282731">
    <property type="component" value="Chromosome"/>
</dbReference>
<dbReference type="AlphaFoldDB" id="A0A3T0DSX2"/>
<keyword evidence="1" id="KW-0812">Transmembrane</keyword>
<organism evidence="2 3">
    <name type="scientific">Brevibacterium aurantiacum</name>
    <dbReference type="NCBI Taxonomy" id="273384"/>
    <lineage>
        <taxon>Bacteria</taxon>
        <taxon>Bacillati</taxon>
        <taxon>Actinomycetota</taxon>
        <taxon>Actinomycetes</taxon>
        <taxon>Micrococcales</taxon>
        <taxon>Brevibacteriaceae</taxon>
        <taxon>Brevibacterium</taxon>
    </lineage>
</organism>
<reference evidence="2 3" key="2">
    <citation type="submission" date="2019-01" db="EMBL/GenBank/DDBJ databases">
        <title>Comparative genomic analysis of Brevibacterium aurantiacum sheds light on its evolution and its adaptation to smear-ripened cheeses.</title>
        <authorList>
            <person name="Moineau S."/>
        </authorList>
    </citation>
    <scope>NUCLEOTIDE SEQUENCE [LARGE SCALE GENOMIC DNA]</scope>
    <source>
        <strain evidence="2 3">SMQ-1420</strain>
    </source>
</reference>
<keyword evidence="1" id="KW-1133">Transmembrane helix</keyword>
<evidence type="ECO:0000256" key="1">
    <source>
        <dbReference type="SAM" id="Phobius"/>
    </source>
</evidence>
<dbReference type="EMBL" id="CP025334">
    <property type="protein sequence ID" value="AZT98242.1"/>
    <property type="molecule type" value="Genomic_DNA"/>
</dbReference>
<evidence type="ECO:0000313" key="3">
    <source>
        <dbReference type="Proteomes" id="UP000282731"/>
    </source>
</evidence>
<evidence type="ECO:0000313" key="2">
    <source>
        <dbReference type="EMBL" id="AZT98242.1"/>
    </source>
</evidence>
<accession>A0A3T0DSX2</accession>